<dbReference type="SUPFAM" id="SSF53448">
    <property type="entry name" value="Nucleotide-diphospho-sugar transferases"/>
    <property type="match status" value="1"/>
</dbReference>
<dbReference type="PANTHER" id="PTHR43685:SF13">
    <property type="entry name" value="O ANTIGEN BIOSYNTHESIS RHAMNOSYLTRANSFERASE RFBN"/>
    <property type="match status" value="1"/>
</dbReference>
<gene>
    <name evidence="2" type="ORF">WMO41_14105</name>
</gene>
<protein>
    <submittedName>
        <fullName evidence="2">Glycosyltransferase</fullName>
        <ecNumber evidence="2">2.4.-.-</ecNumber>
    </submittedName>
</protein>
<dbReference type="InterPro" id="IPR001173">
    <property type="entry name" value="Glyco_trans_2-like"/>
</dbReference>
<dbReference type="EC" id="2.4.-.-" evidence="2"/>
<keyword evidence="2" id="KW-0328">Glycosyltransferase</keyword>
<dbReference type="Pfam" id="PF00535">
    <property type="entry name" value="Glycos_transf_2"/>
    <property type="match status" value="1"/>
</dbReference>
<accession>A0ABV1HRS4</accession>
<evidence type="ECO:0000259" key="1">
    <source>
        <dbReference type="Pfam" id="PF00535"/>
    </source>
</evidence>
<dbReference type="GO" id="GO:0016757">
    <property type="term" value="F:glycosyltransferase activity"/>
    <property type="evidence" value="ECO:0007669"/>
    <property type="project" value="UniProtKB-KW"/>
</dbReference>
<dbReference type="Proteomes" id="UP001437460">
    <property type="component" value="Unassembled WGS sequence"/>
</dbReference>
<sequence length="314" mass="36344">MTVDVLIPVYKPDRRFARLLQMLKKQTVLPNRIIIMNTEKAYWNADGYRDIPGMEVHHLTKEEFDHGGTRNLAAWYSESDIMIFMTDDAVPQDEYLIENLLKGLDQTGPEGETVAVAYAKQLPAKDCRTIERYTRSFNYPDRPMVKTKKDLETMGIKTYFASNVCCAYRKDIFRKLEGFVNSTIFNEDMIYAATAMDAGYAVAYVPEAKVVHSHNLTPMQQFHRNFDLAVSQAEHPEVFADLKSEGEGIRLVKQTAKYLLTHFRGYLIPELVVGSGCKYLGYKLGKQYEKLPKKMILWCSMSPLYWEKKWRRKS</sequence>
<reference evidence="2 3" key="1">
    <citation type="submission" date="2024-03" db="EMBL/GenBank/DDBJ databases">
        <title>Human intestinal bacterial collection.</title>
        <authorList>
            <person name="Pauvert C."/>
            <person name="Hitch T.C.A."/>
            <person name="Clavel T."/>
        </authorList>
    </citation>
    <scope>NUCLEOTIDE SEQUENCE [LARGE SCALE GENOMIC DNA]</scope>
    <source>
        <strain evidence="2 3">CLA-AP-H27</strain>
    </source>
</reference>
<evidence type="ECO:0000313" key="2">
    <source>
        <dbReference type="EMBL" id="MEQ2564283.1"/>
    </source>
</evidence>
<dbReference type="InterPro" id="IPR050834">
    <property type="entry name" value="Glycosyltransf_2"/>
</dbReference>
<evidence type="ECO:0000313" key="3">
    <source>
        <dbReference type="Proteomes" id="UP001437460"/>
    </source>
</evidence>
<organism evidence="2 3">
    <name type="scientific">Ventrimonas faecis</name>
    <dbReference type="NCBI Taxonomy" id="3133170"/>
    <lineage>
        <taxon>Bacteria</taxon>
        <taxon>Bacillati</taxon>
        <taxon>Bacillota</taxon>
        <taxon>Clostridia</taxon>
        <taxon>Lachnospirales</taxon>
        <taxon>Lachnospiraceae</taxon>
        <taxon>Ventrimonas</taxon>
    </lineage>
</organism>
<name>A0ABV1HRS4_9FIRM</name>
<dbReference type="CDD" id="cd00761">
    <property type="entry name" value="Glyco_tranf_GTA_type"/>
    <property type="match status" value="1"/>
</dbReference>
<keyword evidence="3" id="KW-1185">Reference proteome</keyword>
<dbReference type="EMBL" id="JBBMFJ010000037">
    <property type="protein sequence ID" value="MEQ2564283.1"/>
    <property type="molecule type" value="Genomic_DNA"/>
</dbReference>
<proteinExistence type="predicted"/>
<comment type="caution">
    <text evidence="2">The sequence shown here is derived from an EMBL/GenBank/DDBJ whole genome shotgun (WGS) entry which is preliminary data.</text>
</comment>
<feature type="domain" description="Glycosyltransferase 2-like" evidence="1">
    <location>
        <begin position="5"/>
        <end position="176"/>
    </location>
</feature>
<dbReference type="InterPro" id="IPR029044">
    <property type="entry name" value="Nucleotide-diphossugar_trans"/>
</dbReference>
<keyword evidence="2" id="KW-0808">Transferase</keyword>
<dbReference type="PANTHER" id="PTHR43685">
    <property type="entry name" value="GLYCOSYLTRANSFERASE"/>
    <property type="match status" value="1"/>
</dbReference>
<dbReference type="RefSeq" id="WP_349230312.1">
    <property type="nucleotide sequence ID" value="NZ_JBBMFJ010000037.1"/>
</dbReference>
<dbReference type="Gene3D" id="3.90.550.10">
    <property type="entry name" value="Spore Coat Polysaccharide Biosynthesis Protein SpsA, Chain A"/>
    <property type="match status" value="1"/>
</dbReference>